<protein>
    <submittedName>
        <fullName evidence="1">Uncharacterized protein</fullName>
    </submittedName>
</protein>
<evidence type="ECO:0000313" key="1">
    <source>
        <dbReference type="EMBL" id="DAE27540.1"/>
    </source>
</evidence>
<proteinExistence type="predicted"/>
<name>A0A8S5R988_9VIRU</name>
<sequence length="34" mass="3842">MNMEGKCSISTICTSLLERRSVLRSRLTRIEGSI</sequence>
<dbReference type="EMBL" id="BK015840">
    <property type="protein sequence ID" value="DAE27540.1"/>
    <property type="molecule type" value="Genomic_DNA"/>
</dbReference>
<organism evidence="1">
    <name type="scientific">virus sp. ct1Uu26</name>
    <dbReference type="NCBI Taxonomy" id="2826789"/>
    <lineage>
        <taxon>Viruses</taxon>
    </lineage>
</organism>
<accession>A0A8S5R988</accession>
<reference evidence="1" key="1">
    <citation type="journal article" date="2021" name="Proc. Natl. Acad. Sci. U.S.A.">
        <title>A Catalog of Tens of Thousands of Viruses from Human Metagenomes Reveals Hidden Associations with Chronic Diseases.</title>
        <authorList>
            <person name="Tisza M.J."/>
            <person name="Buck C.B."/>
        </authorList>
    </citation>
    <scope>NUCLEOTIDE SEQUENCE</scope>
    <source>
        <strain evidence="1">Ct1Uu26</strain>
    </source>
</reference>